<sequence>MIKPDNHLPKYYQLKEYLKQMIQNGEIIPTQKLPSESDLVRQFKISRHTVRHSFSELENEGWIYREQGRGTFCAYRGNKKEQKIAVLTTYISNYIFPSIIRGIEKILSELGFSFSIASTGNNKRKEAECMKRFLEQDISGIIVEPTKSAKPNINQEYFQELDKRNIPYILLHAIYPDLDSAYIIMDDEKGGFLATQYLLKLGHKDIAGIFKSDDLQGIRRQAGFLSALNKYKVTVNNEFLGNYETEQMFSYPYHFTINLLQKKNRPTAIVCYNDQIAIQVMEAIRRSNLKIPGDISLVGYDNSNLAVATEVKLTTIKHPKEEMGKRVARMIVDMINGKVRKPCFVYQPELIIRSSGKIFSK</sequence>
<keyword evidence="2" id="KW-0238">DNA-binding</keyword>
<proteinExistence type="predicted"/>
<dbReference type="InterPro" id="IPR033532">
    <property type="entry name" value="AraR_ligand_bind_dom"/>
</dbReference>
<dbReference type="InterPro" id="IPR000524">
    <property type="entry name" value="Tscrpt_reg_HTH_GntR"/>
</dbReference>
<keyword evidence="3" id="KW-0804">Transcription</keyword>
<dbReference type="Pfam" id="PF13377">
    <property type="entry name" value="Peripla_BP_3"/>
    <property type="match status" value="1"/>
</dbReference>
<accession>A0A2M8CBF1</accession>
<dbReference type="Gene3D" id="1.10.10.10">
    <property type="entry name" value="Winged helix-like DNA-binding domain superfamily/Winged helix DNA-binding domain"/>
    <property type="match status" value="1"/>
</dbReference>
<dbReference type="CDD" id="cd07377">
    <property type="entry name" value="WHTH_GntR"/>
    <property type="match status" value="1"/>
</dbReference>
<keyword evidence="1" id="KW-0805">Transcription regulation</keyword>
<name>A0A2M8CBF1_9BACT</name>
<dbReference type="AlphaFoldDB" id="A0A2M8CBF1"/>
<dbReference type="Pfam" id="PF00392">
    <property type="entry name" value="GntR"/>
    <property type="match status" value="1"/>
</dbReference>
<dbReference type="SMART" id="SM00345">
    <property type="entry name" value="HTH_GNTR"/>
    <property type="match status" value="1"/>
</dbReference>
<dbReference type="PANTHER" id="PTHR30146:SF150">
    <property type="entry name" value="ARABINOSE METABOLISM TRANSCRIPTIONAL REPRESSOR"/>
    <property type="match status" value="1"/>
</dbReference>
<dbReference type="PROSITE" id="PS50949">
    <property type="entry name" value="HTH_GNTR"/>
    <property type="match status" value="1"/>
</dbReference>
<dbReference type="Proteomes" id="UP000228560">
    <property type="component" value="Unassembled WGS sequence"/>
</dbReference>
<evidence type="ECO:0000256" key="2">
    <source>
        <dbReference type="ARBA" id="ARBA00023125"/>
    </source>
</evidence>
<dbReference type="InterPro" id="IPR046335">
    <property type="entry name" value="LacI/GalR-like_sensor"/>
</dbReference>
<evidence type="ECO:0000313" key="5">
    <source>
        <dbReference type="EMBL" id="PJB56369.1"/>
    </source>
</evidence>
<protein>
    <submittedName>
        <fullName evidence="5">GntR family transcriptional regulator</fullName>
    </submittedName>
</protein>
<dbReference type="SUPFAM" id="SSF46785">
    <property type="entry name" value="Winged helix' DNA-binding domain"/>
    <property type="match status" value="1"/>
</dbReference>
<dbReference type="InterPro" id="IPR036388">
    <property type="entry name" value="WH-like_DNA-bd_sf"/>
</dbReference>
<gene>
    <name evidence="5" type="ORF">CO097_05405</name>
</gene>
<organism evidence="5 6">
    <name type="scientific">Candidatus Infernicultor aquiphilus</name>
    <dbReference type="NCBI Taxonomy" id="1805029"/>
    <lineage>
        <taxon>Bacteria</taxon>
        <taxon>Pseudomonadati</taxon>
        <taxon>Atribacterota</taxon>
        <taxon>Candidatus Phoenicimicrobiia</taxon>
        <taxon>Candidatus Pheonicimicrobiales</taxon>
        <taxon>Candidatus Phoenicimicrobiaceae</taxon>
        <taxon>Candidatus Infernicultor</taxon>
    </lineage>
</organism>
<dbReference type="CDD" id="cd01541">
    <property type="entry name" value="PBP1_AraR"/>
    <property type="match status" value="1"/>
</dbReference>
<dbReference type="PRINTS" id="PR00035">
    <property type="entry name" value="HTHGNTR"/>
</dbReference>
<evidence type="ECO:0000256" key="3">
    <source>
        <dbReference type="ARBA" id="ARBA00023163"/>
    </source>
</evidence>
<comment type="caution">
    <text evidence="5">The sequence shown here is derived from an EMBL/GenBank/DDBJ whole genome shotgun (WGS) entry which is preliminary data.</text>
</comment>
<feature type="domain" description="HTH gntR-type" evidence="4">
    <location>
        <begin position="8"/>
        <end position="76"/>
    </location>
</feature>
<evidence type="ECO:0000256" key="1">
    <source>
        <dbReference type="ARBA" id="ARBA00023015"/>
    </source>
</evidence>
<evidence type="ECO:0000259" key="4">
    <source>
        <dbReference type="PROSITE" id="PS50949"/>
    </source>
</evidence>
<dbReference type="InterPro" id="IPR036390">
    <property type="entry name" value="WH_DNA-bd_sf"/>
</dbReference>
<dbReference type="GO" id="GO:0003700">
    <property type="term" value="F:DNA-binding transcription factor activity"/>
    <property type="evidence" value="ECO:0007669"/>
    <property type="project" value="InterPro"/>
</dbReference>
<dbReference type="EMBL" id="PFTV01000130">
    <property type="protein sequence ID" value="PJB56369.1"/>
    <property type="molecule type" value="Genomic_DNA"/>
</dbReference>
<dbReference type="GO" id="GO:0000976">
    <property type="term" value="F:transcription cis-regulatory region binding"/>
    <property type="evidence" value="ECO:0007669"/>
    <property type="project" value="TreeGrafter"/>
</dbReference>
<reference evidence="5 6" key="1">
    <citation type="submission" date="2017-09" db="EMBL/GenBank/DDBJ databases">
        <title>Depth-based differentiation of microbial function through sediment-hosted aquifers and enrichment of novel symbionts in the deep terrestrial subsurface.</title>
        <authorList>
            <person name="Probst A.J."/>
            <person name="Ladd B."/>
            <person name="Jarett J.K."/>
            <person name="Geller-Mcgrath D.E."/>
            <person name="Sieber C.M."/>
            <person name="Emerson J.B."/>
            <person name="Anantharaman K."/>
            <person name="Thomas B.C."/>
            <person name="Malmstrom R."/>
            <person name="Stieglmeier M."/>
            <person name="Klingl A."/>
            <person name="Woyke T."/>
            <person name="Ryan C.M."/>
            <person name="Banfield J.F."/>
        </authorList>
    </citation>
    <scope>NUCLEOTIDE SEQUENCE [LARGE SCALE GENOMIC DNA]</scope>
    <source>
        <strain evidence="5">CG_4_9_14_3_um_filter_33_16</strain>
    </source>
</reference>
<dbReference type="SUPFAM" id="SSF53822">
    <property type="entry name" value="Periplasmic binding protein-like I"/>
    <property type="match status" value="1"/>
</dbReference>
<dbReference type="Gene3D" id="3.40.50.2300">
    <property type="match status" value="2"/>
</dbReference>
<evidence type="ECO:0000313" key="6">
    <source>
        <dbReference type="Proteomes" id="UP000228560"/>
    </source>
</evidence>
<dbReference type="PANTHER" id="PTHR30146">
    <property type="entry name" value="LACI-RELATED TRANSCRIPTIONAL REPRESSOR"/>
    <property type="match status" value="1"/>
</dbReference>
<dbReference type="InterPro" id="IPR028082">
    <property type="entry name" value="Peripla_BP_I"/>
</dbReference>